<keyword evidence="4" id="KW-1185">Reference proteome</keyword>
<dbReference type="PANTHER" id="PTHR34477:SF5">
    <property type="entry name" value="BSL5627 PROTEIN"/>
    <property type="match status" value="1"/>
</dbReference>
<dbReference type="PANTHER" id="PTHR34477">
    <property type="entry name" value="UPF0213 PROTEIN YHBQ"/>
    <property type="match status" value="1"/>
</dbReference>
<proteinExistence type="inferred from homology"/>
<reference evidence="3 4" key="1">
    <citation type="submission" date="2013-08" db="EMBL/GenBank/DDBJ databases">
        <title>The genome sequence of Skermanella stibiiresistens.</title>
        <authorList>
            <person name="Zhu W."/>
            <person name="Wang G."/>
        </authorList>
    </citation>
    <scope>NUCLEOTIDE SEQUENCE [LARGE SCALE GENOMIC DNA]</scope>
    <source>
        <strain evidence="3 4">SB22</strain>
    </source>
</reference>
<evidence type="ECO:0000313" key="4">
    <source>
        <dbReference type="Proteomes" id="UP000019486"/>
    </source>
</evidence>
<dbReference type="EMBL" id="AVFL01000013">
    <property type="protein sequence ID" value="EWY39299.1"/>
    <property type="molecule type" value="Genomic_DNA"/>
</dbReference>
<dbReference type="STRING" id="1385369.N825_07955"/>
<evidence type="ECO:0000256" key="1">
    <source>
        <dbReference type="ARBA" id="ARBA00007435"/>
    </source>
</evidence>
<sequence>MSGGWVYIMTNRPDGTLYIGVTADLARRAFQHREPVGEGFTKRYGLRMLIWAEWHDSILLAIQREKTINHWRRSWKVALIVKNNPTWANLYGSLNI</sequence>
<dbReference type="InterPro" id="IPR000305">
    <property type="entry name" value="GIY-YIG_endonuc"/>
</dbReference>
<feature type="domain" description="GIY-YIG" evidence="2">
    <location>
        <begin position="2"/>
        <end position="78"/>
    </location>
</feature>
<comment type="similarity">
    <text evidence="1">Belongs to the UPF0213 family.</text>
</comment>
<accession>W9GZR9</accession>
<dbReference type="AlphaFoldDB" id="W9GZR9"/>
<organism evidence="3 4">
    <name type="scientific">Skermanella stibiiresistens SB22</name>
    <dbReference type="NCBI Taxonomy" id="1385369"/>
    <lineage>
        <taxon>Bacteria</taxon>
        <taxon>Pseudomonadati</taxon>
        <taxon>Pseudomonadota</taxon>
        <taxon>Alphaproteobacteria</taxon>
        <taxon>Rhodospirillales</taxon>
        <taxon>Azospirillaceae</taxon>
        <taxon>Skermanella</taxon>
    </lineage>
</organism>
<gene>
    <name evidence="3" type="ORF">N825_07955</name>
</gene>
<name>W9GZR9_9PROT</name>
<protein>
    <submittedName>
        <fullName evidence="3">GIY-YIG nuclease</fullName>
    </submittedName>
</protein>
<dbReference type="InterPro" id="IPR035901">
    <property type="entry name" value="GIY-YIG_endonuc_sf"/>
</dbReference>
<dbReference type="PROSITE" id="PS50164">
    <property type="entry name" value="GIY_YIG"/>
    <property type="match status" value="1"/>
</dbReference>
<dbReference type="Gene3D" id="3.40.1440.10">
    <property type="entry name" value="GIY-YIG endonuclease"/>
    <property type="match status" value="1"/>
</dbReference>
<comment type="caution">
    <text evidence="3">The sequence shown here is derived from an EMBL/GenBank/DDBJ whole genome shotgun (WGS) entry which is preliminary data.</text>
</comment>
<evidence type="ECO:0000259" key="2">
    <source>
        <dbReference type="PROSITE" id="PS50164"/>
    </source>
</evidence>
<evidence type="ECO:0000313" key="3">
    <source>
        <dbReference type="EMBL" id="EWY39299.1"/>
    </source>
</evidence>
<dbReference type="InterPro" id="IPR050190">
    <property type="entry name" value="UPF0213_domain"/>
</dbReference>
<dbReference type="SUPFAM" id="SSF82771">
    <property type="entry name" value="GIY-YIG endonuclease"/>
    <property type="match status" value="1"/>
</dbReference>
<dbReference type="Proteomes" id="UP000019486">
    <property type="component" value="Unassembled WGS sequence"/>
</dbReference>
<dbReference type="CDD" id="cd10448">
    <property type="entry name" value="GIY-YIG_unchar_3"/>
    <property type="match status" value="1"/>
</dbReference>
<dbReference type="Pfam" id="PF01541">
    <property type="entry name" value="GIY-YIG"/>
    <property type="match status" value="1"/>
</dbReference>
<dbReference type="OrthoDB" id="287318at2"/>